<dbReference type="EMBL" id="CP033133">
    <property type="protein sequence ID" value="AYO53283.1"/>
    <property type="molecule type" value="Genomic_DNA"/>
</dbReference>
<dbReference type="GO" id="GO:0003885">
    <property type="term" value="F:D-arabinono-1,4-lactone oxidase activity"/>
    <property type="evidence" value="ECO:0007669"/>
    <property type="project" value="InterPro"/>
</dbReference>
<dbReference type="PROSITE" id="PS51387">
    <property type="entry name" value="FAD_PCMH"/>
    <property type="match status" value="1"/>
</dbReference>
<dbReference type="InterPro" id="IPR016166">
    <property type="entry name" value="FAD-bd_PCMH"/>
</dbReference>
<protein>
    <submittedName>
        <fullName evidence="4">FAD-binding protein</fullName>
    </submittedName>
</protein>
<dbReference type="InterPro" id="IPR007173">
    <property type="entry name" value="ALO_C"/>
</dbReference>
<dbReference type="InterPro" id="IPR010031">
    <property type="entry name" value="FAD_lactone_oxidase-like"/>
</dbReference>
<dbReference type="Gene3D" id="3.30.70.2520">
    <property type="match status" value="1"/>
</dbReference>
<dbReference type="Gene3D" id="3.30.465.10">
    <property type="match status" value="1"/>
</dbReference>
<dbReference type="GO" id="GO:0016020">
    <property type="term" value="C:membrane"/>
    <property type="evidence" value="ECO:0007669"/>
    <property type="project" value="InterPro"/>
</dbReference>
<evidence type="ECO:0000313" key="4">
    <source>
        <dbReference type="EMBL" id="AYO53283.1"/>
    </source>
</evidence>
<organism evidence="4 5">
    <name type="scientific">Acinetobacter wuhouensis</name>
    <dbReference type="NCBI Taxonomy" id="1879050"/>
    <lineage>
        <taxon>Bacteria</taxon>
        <taxon>Pseudomonadati</taxon>
        <taxon>Pseudomonadota</taxon>
        <taxon>Gammaproteobacteria</taxon>
        <taxon>Moraxellales</taxon>
        <taxon>Moraxellaceae</taxon>
        <taxon>Acinetobacter</taxon>
    </lineage>
</organism>
<dbReference type="Proteomes" id="UP000279962">
    <property type="component" value="Chromosome"/>
</dbReference>
<evidence type="ECO:0000313" key="5">
    <source>
        <dbReference type="Proteomes" id="UP000279962"/>
    </source>
</evidence>
<dbReference type="Pfam" id="PF04030">
    <property type="entry name" value="ALO"/>
    <property type="match status" value="1"/>
</dbReference>
<keyword evidence="1" id="KW-0285">Flavoprotein</keyword>
<reference evidence="4 5" key="1">
    <citation type="submission" date="2018-10" db="EMBL/GenBank/DDBJ databases">
        <title>The complete genome of Acinetobacter wuhouensis strain WCHAW010062.</title>
        <authorList>
            <person name="Hu Y."/>
            <person name="Long H."/>
            <person name="Feng Y."/>
            <person name="Zong Z."/>
        </authorList>
    </citation>
    <scope>NUCLEOTIDE SEQUENCE [LARGE SCALE GENOMIC DNA]</scope>
    <source>
        <strain evidence="4 5">WCHAW010062</strain>
    </source>
</reference>
<evidence type="ECO:0000259" key="3">
    <source>
        <dbReference type="PROSITE" id="PS51387"/>
    </source>
</evidence>
<dbReference type="InterPro" id="IPR036318">
    <property type="entry name" value="FAD-bd_PCMH-like_sf"/>
</dbReference>
<keyword evidence="2" id="KW-0560">Oxidoreductase</keyword>
<accession>A0A3G2SZE7</accession>
<dbReference type="SUPFAM" id="SSF56176">
    <property type="entry name" value="FAD-binding/transporter-associated domain-like"/>
    <property type="match status" value="1"/>
</dbReference>
<dbReference type="RefSeq" id="WP_087552704.1">
    <property type="nucleotide sequence ID" value="NZ_CP033133.1"/>
</dbReference>
<dbReference type="PANTHER" id="PTHR43762:SF1">
    <property type="entry name" value="D-ARABINONO-1,4-LACTONE OXIDASE"/>
    <property type="match status" value="1"/>
</dbReference>
<dbReference type="InterPro" id="IPR016167">
    <property type="entry name" value="FAD-bd_PCMH_sub1"/>
</dbReference>
<gene>
    <name evidence="4" type="ORF">CDG68_06230</name>
</gene>
<dbReference type="GO" id="GO:0071949">
    <property type="term" value="F:FAD binding"/>
    <property type="evidence" value="ECO:0007669"/>
    <property type="project" value="InterPro"/>
</dbReference>
<evidence type="ECO:0000256" key="2">
    <source>
        <dbReference type="ARBA" id="ARBA00023002"/>
    </source>
</evidence>
<name>A0A3G2SZE7_9GAMM</name>
<dbReference type="PIRSF" id="PIRSF000136">
    <property type="entry name" value="LGO_GLO"/>
    <property type="match status" value="1"/>
</dbReference>
<dbReference type="InterPro" id="IPR006094">
    <property type="entry name" value="Oxid_FAD_bind_N"/>
</dbReference>
<proteinExistence type="predicted"/>
<dbReference type="InterPro" id="IPR016171">
    <property type="entry name" value="Vanillyl_alc_oxidase_C-sub2"/>
</dbReference>
<feature type="domain" description="FAD-binding PCMH-type" evidence="3">
    <location>
        <begin position="21"/>
        <end position="187"/>
    </location>
</feature>
<dbReference type="InterPro" id="IPR016169">
    <property type="entry name" value="FAD-bd_PCMH_sub2"/>
</dbReference>
<dbReference type="AlphaFoldDB" id="A0A3G2SZE7"/>
<evidence type="ECO:0000256" key="1">
    <source>
        <dbReference type="ARBA" id="ARBA00022827"/>
    </source>
</evidence>
<dbReference type="Gene3D" id="3.30.43.10">
    <property type="entry name" value="Uridine Diphospho-n-acetylenolpyruvylglucosamine Reductase, domain 2"/>
    <property type="match status" value="1"/>
</dbReference>
<dbReference type="PANTHER" id="PTHR43762">
    <property type="entry name" value="L-GULONOLACTONE OXIDASE"/>
    <property type="match status" value="1"/>
</dbReference>
<dbReference type="NCBIfam" id="TIGR01679">
    <property type="entry name" value="bact_FAD_ox"/>
    <property type="match status" value="1"/>
</dbReference>
<dbReference type="Pfam" id="PF01565">
    <property type="entry name" value="FAD_binding_4"/>
    <property type="match status" value="1"/>
</dbReference>
<sequence>MNQALTQNKNSLTWNNWSGYQKSQPTQILKPQNIDELKNIVQNHSKIRVVGAGHSFTPLVCTDATLLSLDHIAGVEQVNSALSQASIWSGTRLFNLDQYLQPIQQSLMQQGDIDQQSLAGAVSTGTHGTGTDLHCISAYVEAFELLTASGEILRCNRHENVDIFNAGRVSLGALGILTKITMQNKPRYKLKEHVKLCDVQDFMQNIAQWKNEHRHIECFAFSHASKLMLKTLDISEEEIQPRKNAFPSEDTLLTVCCELTKTFPSLNPKLQKLLGVFIQPTTFVDWSSKIFPTPRNTKFNEMEYQVPVELGVDCLQEVLAKMKQSKQQTFFPIEFRFVKGDDIWLSPFYRRDSISISIHQYIKQDPQLLFNEIEPILQRYQGRPHWGKMHSMTTAQLRAMYPMWDQFQQIREYLDPERKFLNPYLEKLFLSE</sequence>
<keyword evidence="1" id="KW-0274">FAD</keyword>
<dbReference type="Gene3D" id="1.10.45.10">
    <property type="entry name" value="Vanillyl-alcohol Oxidase, Chain A, domain 4"/>
    <property type="match status" value="1"/>
</dbReference>